<dbReference type="InterPro" id="IPR036928">
    <property type="entry name" value="AS_sf"/>
</dbReference>
<dbReference type="PANTHER" id="PTHR11895">
    <property type="entry name" value="TRANSAMIDASE"/>
    <property type="match status" value="1"/>
</dbReference>
<keyword evidence="4" id="KW-1185">Reference proteome</keyword>
<evidence type="ECO:0000313" key="4">
    <source>
        <dbReference type="Proteomes" id="UP000477680"/>
    </source>
</evidence>
<dbReference type="GO" id="GO:0003824">
    <property type="term" value="F:catalytic activity"/>
    <property type="evidence" value="ECO:0007669"/>
    <property type="project" value="InterPro"/>
</dbReference>
<dbReference type="KEGG" id="kim:G3T16_08540"/>
<dbReference type="InterPro" id="IPR000120">
    <property type="entry name" value="Amidase"/>
</dbReference>
<dbReference type="AlphaFoldDB" id="A0A6C0U085"/>
<sequence length="471" mass="51028">MNTQCKMLHHLSALELAERIRDRRLSAEEVTAFFLDRIFQYDEIINAFVFVDTENALSAAREVDRKISTGHAVGRLAGVPFGVKDFTHVKYMPTMEGSRILGEAVLQGKDDPVIERLRNAGAIPLGKTNVPEFGMHSATYNERFGITRNPWNTQRTPGGSSGGSSAAVAAGLVPFATGTDGGGSIRTPAAYCGLLGLKTTHGLIPSRDGSSLLSCLGFLTTTAADTAVLLDLSCGPHLLDRMSLPRPAEAFERLISRGSLKGLKAAWSPDFGYAPMEPEAVDIARKCFETVVQNSGLDLSNYSYRPPNVYRAWVMESLNFLKDALAAEGLDIRQLDTRTQGLLQTFSKSSAAEHIRMQKEFLELENTVADLFSQVDLLFTPATSCPAFGASEEIPANIAGKDATWTGAEPLSMFANIAGIPAISIPAGTTSDGLPVGLQIAARRHEDKLLLRLAQLMETVQPWPRTAPDFW</sequence>
<gene>
    <name evidence="3" type="ORF">G3T16_08540</name>
</gene>
<evidence type="ECO:0000256" key="1">
    <source>
        <dbReference type="ARBA" id="ARBA00009199"/>
    </source>
</evidence>
<dbReference type="PROSITE" id="PS00571">
    <property type="entry name" value="AMIDASES"/>
    <property type="match status" value="1"/>
</dbReference>
<proteinExistence type="inferred from homology"/>
<evidence type="ECO:0000313" key="3">
    <source>
        <dbReference type="EMBL" id="QIB65441.1"/>
    </source>
</evidence>
<dbReference type="InterPro" id="IPR023631">
    <property type="entry name" value="Amidase_dom"/>
</dbReference>
<dbReference type="Proteomes" id="UP000477680">
    <property type="component" value="Chromosome"/>
</dbReference>
<dbReference type="EMBL" id="CP048711">
    <property type="protein sequence ID" value="QIB65441.1"/>
    <property type="molecule type" value="Genomic_DNA"/>
</dbReference>
<dbReference type="SUPFAM" id="SSF75304">
    <property type="entry name" value="Amidase signature (AS) enzymes"/>
    <property type="match status" value="1"/>
</dbReference>
<dbReference type="Gene3D" id="3.90.1300.10">
    <property type="entry name" value="Amidase signature (AS) domain"/>
    <property type="match status" value="1"/>
</dbReference>
<accession>A0A6C0U085</accession>
<dbReference type="InterPro" id="IPR020556">
    <property type="entry name" value="Amidase_CS"/>
</dbReference>
<evidence type="ECO:0000259" key="2">
    <source>
        <dbReference type="Pfam" id="PF01425"/>
    </source>
</evidence>
<comment type="similarity">
    <text evidence="1">Belongs to the amidase family.</text>
</comment>
<name>A0A6C0U085_9GAMM</name>
<organism evidence="3 4">
    <name type="scientific">Kineobactrum salinum</name>
    <dbReference type="NCBI Taxonomy" id="2708301"/>
    <lineage>
        <taxon>Bacteria</taxon>
        <taxon>Pseudomonadati</taxon>
        <taxon>Pseudomonadota</taxon>
        <taxon>Gammaproteobacteria</taxon>
        <taxon>Cellvibrionales</taxon>
        <taxon>Halieaceae</taxon>
        <taxon>Kineobactrum</taxon>
    </lineage>
</organism>
<dbReference type="RefSeq" id="WP_163494680.1">
    <property type="nucleotide sequence ID" value="NZ_CP048711.1"/>
</dbReference>
<dbReference type="Pfam" id="PF01425">
    <property type="entry name" value="Amidase"/>
    <property type="match status" value="1"/>
</dbReference>
<reference evidence="3 4" key="1">
    <citation type="submission" date="2020-02" db="EMBL/GenBank/DDBJ databases">
        <title>Genome sequencing for Kineobactrum sp. M2.</title>
        <authorList>
            <person name="Park S.-J."/>
        </authorList>
    </citation>
    <scope>NUCLEOTIDE SEQUENCE [LARGE SCALE GENOMIC DNA]</scope>
    <source>
        <strain evidence="3 4">M2</strain>
    </source>
</reference>
<feature type="domain" description="Amidase" evidence="2">
    <location>
        <begin position="29"/>
        <end position="451"/>
    </location>
</feature>
<protein>
    <submittedName>
        <fullName evidence="3">Amidase</fullName>
    </submittedName>
</protein>
<dbReference type="PANTHER" id="PTHR11895:SF7">
    <property type="entry name" value="GLUTAMYL-TRNA(GLN) AMIDOTRANSFERASE SUBUNIT A, MITOCHONDRIAL"/>
    <property type="match status" value="1"/>
</dbReference>